<dbReference type="PANTHER" id="PTHR43644:SF1">
    <property type="entry name" value="NAD(P)H-FLAVIN REDUCTASE"/>
    <property type="match status" value="1"/>
</dbReference>
<organism evidence="4 5">
    <name type="scientific">Calditerrivibrio nitroreducens</name>
    <dbReference type="NCBI Taxonomy" id="477976"/>
    <lineage>
        <taxon>Bacteria</taxon>
        <taxon>Pseudomonadati</taxon>
        <taxon>Deferribacterota</taxon>
        <taxon>Deferribacteres</taxon>
        <taxon>Deferribacterales</taxon>
        <taxon>Calditerrivibrionaceae</taxon>
    </lineage>
</organism>
<keyword evidence="1" id="KW-0285">Flavoprotein</keyword>
<evidence type="ECO:0000313" key="4">
    <source>
        <dbReference type="EMBL" id="PMP72246.1"/>
    </source>
</evidence>
<dbReference type="InterPro" id="IPR012675">
    <property type="entry name" value="Beta-grasp_dom_sf"/>
</dbReference>
<name>A0A2J6WPF2_9BACT</name>
<comment type="caution">
    <text evidence="4">The sequence shown here is derived from an EMBL/GenBank/DDBJ whole genome shotgun (WGS) entry which is preliminary data.</text>
</comment>
<dbReference type="Gene3D" id="3.10.20.30">
    <property type="match status" value="1"/>
</dbReference>
<keyword evidence="2" id="KW-0274">FAD</keyword>
<accession>A0A2J6WPF2</accession>
<evidence type="ECO:0000259" key="3">
    <source>
        <dbReference type="PROSITE" id="PS51085"/>
    </source>
</evidence>
<sequence>MFFGSRKCKVIIKNLNITVEVKSGTNLYNLLIENNVVVPSLCKGSGQCGKCKVRVTSADGKSINKPSKKDTIILAPISIDAGFRLACQYEVKSDIVVDISEFQKNTDLDSDIIAVKKKGSVVTAISERLSVFGQGKNESETSKQSSGKVIENNDENVILEELIKPQVIKVTPRKKQEIGESIDDKSSSTEEKVTELKKVEDIYDPVEGIILIQYPQGIKYFTYSPSIDNISGEGFNKTAEKITSLLKDNTLIDFIYNGTSAKNIERVLLIDDKTSNDGDILLNLINYKQMDLNGIVCEYIAPYRHPKDLLSFFRLIINFKDGTLNIPLDNLADCYFCSSGKLIHLNANYVVDDIKISEFLNVGKNPIIDVSTDLSEIITKDKLISPDSMLLNVFIKVVSNLKAMGIVDNKLILKSRNELMDKIPLELLVKLSYRNEQKLFNIYRSKEVNIYISQRELDSLNYLRVFINTLCSFVEKNCGKIDSLTFHTLAPFETLVNEFLNMGIIPAMLAKKCKHQFGDPAVHCIKLFGYKNIPDFVNKNFGEEFGIIELYKNEDYNSISSTFEKEFF</sequence>
<dbReference type="InterPro" id="IPR036010">
    <property type="entry name" value="2Fe-2S_ferredoxin-like_sf"/>
</dbReference>
<dbReference type="Proteomes" id="UP000242881">
    <property type="component" value="Unassembled WGS sequence"/>
</dbReference>
<dbReference type="PANTHER" id="PTHR43644">
    <property type="entry name" value="NA(+)-TRANSLOCATING NADH-QUINONE REDUCTASE SUBUNIT"/>
    <property type="match status" value="1"/>
</dbReference>
<dbReference type="CDD" id="cd00207">
    <property type="entry name" value="fer2"/>
    <property type="match status" value="1"/>
</dbReference>
<dbReference type="PROSITE" id="PS51085">
    <property type="entry name" value="2FE2S_FER_2"/>
    <property type="match status" value="1"/>
</dbReference>
<reference evidence="4 5" key="1">
    <citation type="submission" date="2018-01" db="EMBL/GenBank/DDBJ databases">
        <title>Metagenomic assembled genomes from two thermal pools in the Uzon Caldera, Kamchatka, Russia.</title>
        <authorList>
            <person name="Wilkins L."/>
            <person name="Ettinger C."/>
        </authorList>
    </citation>
    <scope>NUCLEOTIDE SEQUENCE [LARGE SCALE GENOMIC DNA]</scope>
    <source>
        <strain evidence="4">ZAV-05</strain>
    </source>
</reference>
<dbReference type="GO" id="GO:0051536">
    <property type="term" value="F:iron-sulfur cluster binding"/>
    <property type="evidence" value="ECO:0007669"/>
    <property type="project" value="InterPro"/>
</dbReference>
<protein>
    <recommendedName>
        <fullName evidence="3">2Fe-2S ferredoxin-type domain-containing protein</fullName>
    </recommendedName>
</protein>
<dbReference type="Pfam" id="PF00111">
    <property type="entry name" value="Fer2"/>
    <property type="match status" value="1"/>
</dbReference>
<dbReference type="SUPFAM" id="SSF54292">
    <property type="entry name" value="2Fe-2S ferredoxin-like"/>
    <property type="match status" value="1"/>
</dbReference>
<dbReference type="EMBL" id="PNIN01000025">
    <property type="protein sequence ID" value="PMP72246.1"/>
    <property type="molecule type" value="Genomic_DNA"/>
</dbReference>
<feature type="domain" description="2Fe-2S ferredoxin-type" evidence="3">
    <location>
        <begin position="6"/>
        <end position="103"/>
    </location>
</feature>
<dbReference type="AlphaFoldDB" id="A0A2J6WPF2"/>
<gene>
    <name evidence="4" type="ORF">C0187_02105</name>
</gene>
<proteinExistence type="predicted"/>
<evidence type="ECO:0000256" key="1">
    <source>
        <dbReference type="ARBA" id="ARBA00022630"/>
    </source>
</evidence>
<evidence type="ECO:0000313" key="5">
    <source>
        <dbReference type="Proteomes" id="UP000242881"/>
    </source>
</evidence>
<dbReference type="InterPro" id="IPR001041">
    <property type="entry name" value="2Fe-2S_ferredoxin-type"/>
</dbReference>
<evidence type="ECO:0000256" key="2">
    <source>
        <dbReference type="ARBA" id="ARBA00022827"/>
    </source>
</evidence>